<dbReference type="PANTHER" id="PTHR43479">
    <property type="entry name" value="ACREF/ENVCD OPERON REPRESSOR-RELATED"/>
    <property type="match status" value="1"/>
</dbReference>
<evidence type="ECO:0000313" key="4">
    <source>
        <dbReference type="EMBL" id="MBV7390739.1"/>
    </source>
</evidence>
<proteinExistence type="predicted"/>
<dbReference type="Proteomes" id="UP000774130">
    <property type="component" value="Unassembled WGS sequence"/>
</dbReference>
<feature type="domain" description="HTH tetR-type" evidence="3">
    <location>
        <begin position="8"/>
        <end position="68"/>
    </location>
</feature>
<gene>
    <name evidence="4" type="ORF">KUA55_08615</name>
</gene>
<dbReference type="InterPro" id="IPR050624">
    <property type="entry name" value="HTH-type_Tx_Regulator"/>
</dbReference>
<dbReference type="PROSITE" id="PS50977">
    <property type="entry name" value="HTH_TETR_2"/>
    <property type="match status" value="1"/>
</dbReference>
<evidence type="ECO:0000259" key="3">
    <source>
        <dbReference type="PROSITE" id="PS50977"/>
    </source>
</evidence>
<evidence type="ECO:0000256" key="2">
    <source>
        <dbReference type="PROSITE-ProRule" id="PRU00335"/>
    </source>
</evidence>
<feature type="DNA-binding region" description="H-T-H motif" evidence="2">
    <location>
        <begin position="31"/>
        <end position="50"/>
    </location>
</feature>
<dbReference type="InterPro" id="IPR023772">
    <property type="entry name" value="DNA-bd_HTH_TetR-type_CS"/>
</dbReference>
<dbReference type="Pfam" id="PF00440">
    <property type="entry name" value="TetR_N"/>
    <property type="match status" value="1"/>
</dbReference>
<dbReference type="InterPro" id="IPR001647">
    <property type="entry name" value="HTH_TetR"/>
</dbReference>
<comment type="caution">
    <text evidence="4">The sequence shown here is derived from an EMBL/GenBank/DDBJ whole genome shotgun (WGS) entry which is preliminary data.</text>
</comment>
<dbReference type="RefSeq" id="WP_218325794.1">
    <property type="nucleotide sequence ID" value="NZ_JAHUZB010000003.1"/>
</dbReference>
<reference evidence="4 5" key="1">
    <citation type="submission" date="2021-06" db="EMBL/GenBank/DDBJ databases">
        <title>Enterococcus alishanensis sp. nov., a novel lactic acid bacterium isolated from fresh coffee beans.</title>
        <authorList>
            <person name="Chen Y.-S."/>
        </authorList>
    </citation>
    <scope>NUCLEOTIDE SEQUENCE [LARGE SCALE GENOMIC DNA]</scope>
    <source>
        <strain evidence="4 5">ALS3</strain>
    </source>
</reference>
<name>A0ABS6TCU2_9ENTE</name>
<evidence type="ECO:0000256" key="1">
    <source>
        <dbReference type="ARBA" id="ARBA00023125"/>
    </source>
</evidence>
<dbReference type="PROSITE" id="PS01081">
    <property type="entry name" value="HTH_TETR_1"/>
    <property type="match status" value="1"/>
</dbReference>
<evidence type="ECO:0000313" key="5">
    <source>
        <dbReference type="Proteomes" id="UP000774130"/>
    </source>
</evidence>
<keyword evidence="5" id="KW-1185">Reference proteome</keyword>
<dbReference type="EMBL" id="JAHUZB010000003">
    <property type="protein sequence ID" value="MBV7390739.1"/>
    <property type="molecule type" value="Genomic_DNA"/>
</dbReference>
<dbReference type="PANTHER" id="PTHR43479:SF11">
    <property type="entry name" value="ACREF_ENVCD OPERON REPRESSOR-RELATED"/>
    <property type="match status" value="1"/>
</dbReference>
<accession>A0ABS6TCU2</accession>
<organism evidence="4 5">
    <name type="scientific">Enterococcus alishanensis</name>
    <dbReference type="NCBI Taxonomy" id="1303817"/>
    <lineage>
        <taxon>Bacteria</taxon>
        <taxon>Bacillati</taxon>
        <taxon>Bacillota</taxon>
        <taxon>Bacilli</taxon>
        <taxon>Lactobacillales</taxon>
        <taxon>Enterococcaceae</taxon>
        <taxon>Enterococcus</taxon>
    </lineage>
</organism>
<sequence length="196" mass="22934">MSRKEDSLQTRERLLIAAFNNFYEFGFQSPSLEKISRSASVSRGAAYWHFENKSQIFKEVIKEVLSKIQLEKEKIIQNDQWDFQEKTARLIHVPTKHLKNFKFLQQSMQTLETEAEFSEVYQEIQASKLRLYQFFETGLLTIGCEASQASELASLFYTYFEGMYVSGIPKEVKPTYKLSVINNNLEIIFSQLKKIL</sequence>
<protein>
    <submittedName>
        <fullName evidence="4">TetR/AcrR family transcriptional regulator</fullName>
    </submittedName>
</protein>
<keyword evidence="1 2" id="KW-0238">DNA-binding</keyword>